<organism evidence="4 5">
    <name type="scientific">Brachionus calyciflorus</name>
    <dbReference type="NCBI Taxonomy" id="104777"/>
    <lineage>
        <taxon>Eukaryota</taxon>
        <taxon>Metazoa</taxon>
        <taxon>Spiralia</taxon>
        <taxon>Gnathifera</taxon>
        <taxon>Rotifera</taxon>
        <taxon>Eurotatoria</taxon>
        <taxon>Monogononta</taxon>
        <taxon>Pseudotrocha</taxon>
        <taxon>Ploima</taxon>
        <taxon>Brachionidae</taxon>
        <taxon>Brachionus</taxon>
    </lineage>
</organism>
<name>A0A814NI37_9BILA</name>
<dbReference type="Gene3D" id="1.25.40.20">
    <property type="entry name" value="Ankyrin repeat-containing domain"/>
    <property type="match status" value="2"/>
</dbReference>
<evidence type="ECO:0000256" key="1">
    <source>
        <dbReference type="ARBA" id="ARBA00022737"/>
    </source>
</evidence>
<evidence type="ECO:0000256" key="2">
    <source>
        <dbReference type="ARBA" id="ARBA00023043"/>
    </source>
</evidence>
<evidence type="ECO:0000313" key="5">
    <source>
        <dbReference type="Proteomes" id="UP000663879"/>
    </source>
</evidence>
<keyword evidence="2 3" id="KW-0040">ANK repeat</keyword>
<dbReference type="SUPFAM" id="SSF48403">
    <property type="entry name" value="Ankyrin repeat"/>
    <property type="match status" value="1"/>
</dbReference>
<proteinExistence type="predicted"/>
<dbReference type="PANTHER" id="PTHR24198:SF169">
    <property type="entry name" value="NON-SPECIFIC SERINE_THREONINE PROTEIN KINASE"/>
    <property type="match status" value="1"/>
</dbReference>
<evidence type="ECO:0000256" key="3">
    <source>
        <dbReference type="PROSITE-ProRule" id="PRU00023"/>
    </source>
</evidence>
<evidence type="ECO:0000313" key="4">
    <source>
        <dbReference type="EMBL" id="CAF1092559.1"/>
    </source>
</evidence>
<accession>A0A814NI37</accession>
<dbReference type="SMART" id="SM00248">
    <property type="entry name" value="ANK"/>
    <property type="match status" value="3"/>
</dbReference>
<sequence>MNNLNINQVVESGNFDLFKLMIDLDINLIDSTDDIYGRSPLTICCKYKKSESHVKIAEYLLDSGCDVNIPANSKWNNWTALITACYYGNQRLVELILNSKTNLDIEDNQVQTACQIGIEQSNSDCVNLILNELENKKKYELSKKIEKNNLSLKQFMNSTTTGSHTLLFRACRNSNSDVVKILLDSNSIAKPHYYTKYSPLYIACHMGNEEIAKLLLE</sequence>
<dbReference type="InterPro" id="IPR036770">
    <property type="entry name" value="Ankyrin_rpt-contain_sf"/>
</dbReference>
<comment type="caution">
    <text evidence="4">The sequence shown here is derived from an EMBL/GenBank/DDBJ whole genome shotgun (WGS) entry which is preliminary data.</text>
</comment>
<feature type="repeat" description="ANK" evidence="3">
    <location>
        <begin position="36"/>
        <end position="72"/>
    </location>
</feature>
<dbReference type="OrthoDB" id="19174at2759"/>
<feature type="repeat" description="ANK" evidence="3">
    <location>
        <begin position="195"/>
        <end position="217"/>
    </location>
</feature>
<gene>
    <name evidence="4" type="ORF">OXX778_LOCUS20744</name>
</gene>
<dbReference type="PROSITE" id="PS50297">
    <property type="entry name" value="ANK_REP_REGION"/>
    <property type="match status" value="1"/>
</dbReference>
<reference evidence="4" key="1">
    <citation type="submission" date="2021-02" db="EMBL/GenBank/DDBJ databases">
        <authorList>
            <person name="Nowell W R."/>
        </authorList>
    </citation>
    <scope>NUCLEOTIDE SEQUENCE</scope>
    <source>
        <strain evidence="4">Ploen Becks lab</strain>
    </source>
</reference>
<keyword evidence="5" id="KW-1185">Reference proteome</keyword>
<dbReference type="Pfam" id="PF12796">
    <property type="entry name" value="Ank_2"/>
    <property type="match status" value="3"/>
</dbReference>
<dbReference type="EMBL" id="CAJNOC010007127">
    <property type="protein sequence ID" value="CAF1092559.1"/>
    <property type="molecule type" value="Genomic_DNA"/>
</dbReference>
<dbReference type="PANTHER" id="PTHR24198">
    <property type="entry name" value="ANKYRIN REPEAT AND PROTEIN KINASE DOMAIN-CONTAINING PROTEIN"/>
    <property type="match status" value="1"/>
</dbReference>
<dbReference type="Proteomes" id="UP000663879">
    <property type="component" value="Unassembled WGS sequence"/>
</dbReference>
<protein>
    <recommendedName>
        <fullName evidence="6">Ankyrin repeat protein</fullName>
    </recommendedName>
</protein>
<keyword evidence="1" id="KW-0677">Repeat</keyword>
<dbReference type="InterPro" id="IPR002110">
    <property type="entry name" value="Ankyrin_rpt"/>
</dbReference>
<dbReference type="PROSITE" id="PS50088">
    <property type="entry name" value="ANK_REPEAT"/>
    <property type="match status" value="3"/>
</dbReference>
<evidence type="ECO:0008006" key="6">
    <source>
        <dbReference type="Google" id="ProtNLM"/>
    </source>
</evidence>
<dbReference type="AlphaFoldDB" id="A0A814NI37"/>
<feature type="repeat" description="ANK" evidence="3">
    <location>
        <begin position="76"/>
        <end position="108"/>
    </location>
</feature>